<reference evidence="1" key="2">
    <citation type="journal article" date="2022" name="New Phytol.">
        <title>Evolutionary transition to the ectomycorrhizal habit in the genomes of a hyperdiverse lineage of mushroom-forming fungi.</title>
        <authorList>
            <person name="Looney B."/>
            <person name="Miyauchi S."/>
            <person name="Morin E."/>
            <person name="Drula E."/>
            <person name="Courty P.E."/>
            <person name="Kohler A."/>
            <person name="Kuo A."/>
            <person name="LaButti K."/>
            <person name="Pangilinan J."/>
            <person name="Lipzen A."/>
            <person name="Riley R."/>
            <person name="Andreopoulos W."/>
            <person name="He G."/>
            <person name="Johnson J."/>
            <person name="Nolan M."/>
            <person name="Tritt A."/>
            <person name="Barry K.W."/>
            <person name="Grigoriev I.V."/>
            <person name="Nagy L.G."/>
            <person name="Hibbett D."/>
            <person name="Henrissat B."/>
            <person name="Matheny P.B."/>
            <person name="Labbe J."/>
            <person name="Martin F.M."/>
        </authorList>
    </citation>
    <scope>NUCLEOTIDE SEQUENCE</scope>
    <source>
        <strain evidence="1">HHB10654</strain>
    </source>
</reference>
<protein>
    <submittedName>
        <fullName evidence="1">Uncharacterized protein</fullName>
    </submittedName>
</protein>
<organism evidence="1 2">
    <name type="scientific">Artomyces pyxidatus</name>
    <dbReference type="NCBI Taxonomy" id="48021"/>
    <lineage>
        <taxon>Eukaryota</taxon>
        <taxon>Fungi</taxon>
        <taxon>Dikarya</taxon>
        <taxon>Basidiomycota</taxon>
        <taxon>Agaricomycotina</taxon>
        <taxon>Agaricomycetes</taxon>
        <taxon>Russulales</taxon>
        <taxon>Auriscalpiaceae</taxon>
        <taxon>Artomyces</taxon>
    </lineage>
</organism>
<dbReference type="EMBL" id="MU277200">
    <property type="protein sequence ID" value="KAI0063980.1"/>
    <property type="molecule type" value="Genomic_DNA"/>
</dbReference>
<dbReference type="Proteomes" id="UP000814140">
    <property type="component" value="Unassembled WGS sequence"/>
</dbReference>
<sequence length="420" mass="46296">MRGSVTATAAARNGIFNKGTRSFSNFPRQLRSSNEPPSDHAIKTRSGWPLINGVQRERCGARGAQGRRMVKGEDKRGPCVDSPLSGGWRTRGRRDCCGRGARCLASALPATKPPWPTQVTHVTLRDISHIDSPDNLPRYSQASCWQVLAGLTLQPEQAARLTFFPSVCPSEQPLPQSCQHLSANPVWAVHDTFPRPSIPQLTTRVHLASKFKPQHTWKQANWSRRRCVWTLEVSSAFLPLHCLPKHVDHRPAAGPPIRRLQAESPDPCVCNMVRHFGALHVSHVQCLGATQELHTSWVVGISSSPPPCYFCAPIPGRLRWAQRSQPRHLPCMAGLRNPRTLSIRSGPDNPLVRHSCWKCPTYPAQIRDDHSQNGSAGAMPSSCDDHRRAVGETRWISLAGDASCISAAAGYLINLRLGIS</sequence>
<name>A0ACB8T5E1_9AGAM</name>
<accession>A0ACB8T5E1</accession>
<evidence type="ECO:0000313" key="2">
    <source>
        <dbReference type="Proteomes" id="UP000814140"/>
    </source>
</evidence>
<reference evidence="1" key="1">
    <citation type="submission" date="2021-03" db="EMBL/GenBank/DDBJ databases">
        <authorList>
            <consortium name="DOE Joint Genome Institute"/>
            <person name="Ahrendt S."/>
            <person name="Looney B.P."/>
            <person name="Miyauchi S."/>
            <person name="Morin E."/>
            <person name="Drula E."/>
            <person name="Courty P.E."/>
            <person name="Chicoki N."/>
            <person name="Fauchery L."/>
            <person name="Kohler A."/>
            <person name="Kuo A."/>
            <person name="Labutti K."/>
            <person name="Pangilinan J."/>
            <person name="Lipzen A."/>
            <person name="Riley R."/>
            <person name="Andreopoulos W."/>
            <person name="He G."/>
            <person name="Johnson J."/>
            <person name="Barry K.W."/>
            <person name="Grigoriev I.V."/>
            <person name="Nagy L."/>
            <person name="Hibbett D."/>
            <person name="Henrissat B."/>
            <person name="Matheny P.B."/>
            <person name="Labbe J."/>
            <person name="Martin F."/>
        </authorList>
    </citation>
    <scope>NUCLEOTIDE SEQUENCE</scope>
    <source>
        <strain evidence="1">HHB10654</strain>
    </source>
</reference>
<keyword evidence="2" id="KW-1185">Reference proteome</keyword>
<comment type="caution">
    <text evidence="1">The sequence shown here is derived from an EMBL/GenBank/DDBJ whole genome shotgun (WGS) entry which is preliminary data.</text>
</comment>
<evidence type="ECO:0000313" key="1">
    <source>
        <dbReference type="EMBL" id="KAI0063980.1"/>
    </source>
</evidence>
<gene>
    <name evidence="1" type="ORF">BV25DRAFT_327218</name>
</gene>
<proteinExistence type="predicted"/>